<evidence type="ECO:0000256" key="1">
    <source>
        <dbReference type="ARBA" id="ARBA00008857"/>
    </source>
</evidence>
<dbReference type="Pfam" id="PF14659">
    <property type="entry name" value="Phage_int_SAM_3"/>
    <property type="match status" value="1"/>
</dbReference>
<dbReference type="PANTHER" id="PTHR30629">
    <property type="entry name" value="PROPHAGE INTEGRASE"/>
    <property type="match status" value="1"/>
</dbReference>
<dbReference type="PROSITE" id="PS51900">
    <property type="entry name" value="CB"/>
    <property type="match status" value="1"/>
</dbReference>
<dbReference type="PANTHER" id="PTHR30629:SF2">
    <property type="entry name" value="PROPHAGE INTEGRASE INTS-RELATED"/>
    <property type="match status" value="1"/>
</dbReference>
<dbReference type="GO" id="GO:0006310">
    <property type="term" value="P:DNA recombination"/>
    <property type="evidence" value="ECO:0007669"/>
    <property type="project" value="UniProtKB-KW"/>
</dbReference>
<evidence type="ECO:0000313" key="8">
    <source>
        <dbReference type="EMBL" id="ADE39990.1"/>
    </source>
</evidence>
<protein>
    <submittedName>
        <fullName evidence="8">Site-specific recombinase, phage integrase family</fullName>
        <ecNumber evidence="8">6.1.1.21</ecNumber>
    </submittedName>
</protein>
<dbReference type="SUPFAM" id="SSF56349">
    <property type="entry name" value="DNA breaking-rejoining enzymes"/>
    <property type="match status" value="1"/>
</dbReference>
<dbReference type="STRING" id="488538.SAR116_1747"/>
<evidence type="ECO:0000259" key="7">
    <source>
        <dbReference type="PROSITE" id="PS51900"/>
    </source>
</evidence>
<evidence type="ECO:0000256" key="4">
    <source>
        <dbReference type="ARBA" id="ARBA00023172"/>
    </source>
</evidence>
<keyword evidence="2" id="KW-0229">DNA integration</keyword>
<proteinExistence type="inferred from homology"/>
<dbReference type="InterPro" id="IPR050808">
    <property type="entry name" value="Phage_Integrase"/>
</dbReference>
<dbReference type="OrthoDB" id="7615137at2"/>
<dbReference type="AlphaFoldDB" id="D5BME7"/>
<keyword evidence="8" id="KW-0436">Ligase</keyword>
<feature type="domain" description="Tyr recombinase" evidence="6">
    <location>
        <begin position="213"/>
        <end position="395"/>
    </location>
</feature>
<keyword evidence="3 5" id="KW-0238">DNA-binding</keyword>
<dbReference type="GO" id="GO:0003677">
    <property type="term" value="F:DNA binding"/>
    <property type="evidence" value="ECO:0007669"/>
    <property type="project" value="UniProtKB-UniRule"/>
</dbReference>
<evidence type="ECO:0000256" key="3">
    <source>
        <dbReference type="ARBA" id="ARBA00023125"/>
    </source>
</evidence>
<keyword evidence="4" id="KW-0233">DNA recombination</keyword>
<dbReference type="EMBL" id="CP001751">
    <property type="protein sequence ID" value="ADE39990.1"/>
    <property type="molecule type" value="Genomic_DNA"/>
</dbReference>
<dbReference type="InterPro" id="IPR002104">
    <property type="entry name" value="Integrase_catalytic"/>
</dbReference>
<dbReference type="eggNOG" id="COG0582">
    <property type="taxonomic scope" value="Bacteria"/>
</dbReference>
<feature type="domain" description="Core-binding (CB)" evidence="7">
    <location>
        <begin position="112"/>
        <end position="191"/>
    </location>
</feature>
<dbReference type="Pfam" id="PF00589">
    <property type="entry name" value="Phage_integrase"/>
    <property type="match status" value="1"/>
</dbReference>
<dbReference type="InterPro" id="IPR013762">
    <property type="entry name" value="Integrase-like_cat_sf"/>
</dbReference>
<dbReference type="EC" id="6.1.1.21" evidence="8"/>
<organism evidence="8 9">
    <name type="scientific">Puniceispirillum marinum (strain IMCC1322)</name>
    <dbReference type="NCBI Taxonomy" id="488538"/>
    <lineage>
        <taxon>Bacteria</taxon>
        <taxon>Pseudomonadati</taxon>
        <taxon>Pseudomonadota</taxon>
        <taxon>Alphaproteobacteria</taxon>
        <taxon>Candidatus Puniceispirillales</taxon>
        <taxon>Candidatus Puniceispirillaceae</taxon>
        <taxon>Candidatus Puniceispirillum</taxon>
    </lineage>
</organism>
<dbReference type="PROSITE" id="PS51898">
    <property type="entry name" value="TYR_RECOMBINASE"/>
    <property type="match status" value="1"/>
</dbReference>
<reference evidence="8 9" key="1">
    <citation type="journal article" date="2010" name="J. Bacteriol.">
        <title>Complete genome sequence of "Candidatus Puniceispirillum marinum" IMCC1322, a representative of the SAR116 clade in the Alphaproteobacteria.</title>
        <authorList>
            <person name="Oh H.M."/>
            <person name="Kwon K.K."/>
            <person name="Kang I."/>
            <person name="Kang S.G."/>
            <person name="Lee J.H."/>
            <person name="Kim S.J."/>
            <person name="Cho J.C."/>
        </authorList>
    </citation>
    <scope>NUCLEOTIDE SEQUENCE [LARGE SCALE GENOMIC DNA]</scope>
    <source>
        <strain evidence="8 9">IMCC1322</strain>
    </source>
</reference>
<evidence type="ECO:0000313" key="9">
    <source>
        <dbReference type="Proteomes" id="UP000007460"/>
    </source>
</evidence>
<dbReference type="Proteomes" id="UP000007460">
    <property type="component" value="Chromosome"/>
</dbReference>
<dbReference type="Gene3D" id="1.10.150.130">
    <property type="match status" value="1"/>
</dbReference>
<comment type="similarity">
    <text evidence="1">Belongs to the 'phage' integrase family.</text>
</comment>
<dbReference type="InterPro" id="IPR004107">
    <property type="entry name" value="Integrase_SAM-like_N"/>
</dbReference>
<dbReference type="GO" id="GO:0004821">
    <property type="term" value="F:histidine-tRNA ligase activity"/>
    <property type="evidence" value="ECO:0007669"/>
    <property type="project" value="UniProtKB-EC"/>
</dbReference>
<dbReference type="Gene3D" id="1.10.443.10">
    <property type="entry name" value="Intergrase catalytic core"/>
    <property type="match status" value="1"/>
</dbReference>
<name>D5BME7_PUNMI</name>
<accession>D5BME7</accession>
<dbReference type="CDD" id="cd00796">
    <property type="entry name" value="INT_Rci_Hp1_C"/>
    <property type="match status" value="1"/>
</dbReference>
<dbReference type="InterPro" id="IPR011010">
    <property type="entry name" value="DNA_brk_join_enz"/>
</dbReference>
<sequence>MLKRNQVPKQTHINREPLDAGIIQAVTPRKRQIKRSACDNPGFYIHEPFMEAGCSNKYRVFSVAFRHKGRRFSKTIGHDGDMTVAEARAIAAQIIGDVKTGRCHKPITPKERRFEVFAETFFKRYGHNWKPVTLAGSRRAYEAYIVPFFTGMDVQTVTPENVRRWFAALHDRPGAANRSLALLSVMMREAERYGYRDANTNPCKGMRRYRLRKQERFLSDDEYRHLGRMLAAQESVTPLRVAMIRLLLLTGCRKSEIRTLKWCYYRNGRNGRKHLFLPDSKTGQKMIYLSDPARAILDKIPRKSAWVFPTTIKRKRGRPRKDAVPFFDIDFWNIFRTRAGLDDVRLHDLRHSYASLAIRNGVSLVTLGRLVGHVDPETTLQYTHLTDGALGDAVEIIAQSFLDEDVVEPDKALFDKAGTS</sequence>
<dbReference type="InterPro" id="IPR010998">
    <property type="entry name" value="Integrase_recombinase_N"/>
</dbReference>
<evidence type="ECO:0000256" key="2">
    <source>
        <dbReference type="ARBA" id="ARBA00022908"/>
    </source>
</evidence>
<dbReference type="RefSeq" id="WP_013046617.1">
    <property type="nucleotide sequence ID" value="NC_014010.1"/>
</dbReference>
<evidence type="ECO:0000256" key="5">
    <source>
        <dbReference type="PROSITE-ProRule" id="PRU01248"/>
    </source>
</evidence>
<dbReference type="GO" id="GO:0015074">
    <property type="term" value="P:DNA integration"/>
    <property type="evidence" value="ECO:0007669"/>
    <property type="project" value="UniProtKB-KW"/>
</dbReference>
<keyword evidence="9" id="KW-1185">Reference proteome</keyword>
<gene>
    <name evidence="8" type="ordered locus">SAR116_1747</name>
</gene>
<dbReference type="InterPro" id="IPR044068">
    <property type="entry name" value="CB"/>
</dbReference>
<evidence type="ECO:0000259" key="6">
    <source>
        <dbReference type="PROSITE" id="PS51898"/>
    </source>
</evidence>
<dbReference type="KEGG" id="apb:SAR116_1747"/>
<dbReference type="HOGENOM" id="CLU_027562_17_7_5"/>